<dbReference type="InterPro" id="IPR003607">
    <property type="entry name" value="HD/PDEase_dom"/>
</dbReference>
<keyword evidence="3" id="KW-1185">Reference proteome</keyword>
<feature type="domain" description="HD/PDEase" evidence="1">
    <location>
        <begin position="50"/>
        <end position="152"/>
    </location>
</feature>
<organism evidence="2 3">
    <name type="scientific">Bonamia ostreae</name>
    <dbReference type="NCBI Taxonomy" id="126728"/>
    <lineage>
        <taxon>Eukaryota</taxon>
        <taxon>Sar</taxon>
        <taxon>Rhizaria</taxon>
        <taxon>Endomyxa</taxon>
        <taxon>Ascetosporea</taxon>
        <taxon>Haplosporida</taxon>
        <taxon>Bonamia</taxon>
    </lineage>
</organism>
<evidence type="ECO:0000313" key="2">
    <source>
        <dbReference type="EMBL" id="MES1920202.1"/>
    </source>
</evidence>
<name>A0ABV2AKP2_9EUKA</name>
<reference evidence="2 3" key="1">
    <citation type="journal article" date="2024" name="BMC Biol.">
        <title>Comparative genomics of Ascetosporea gives new insight into the evolutionary basis for animal parasitism in Rhizaria.</title>
        <authorList>
            <person name="Hiltunen Thoren M."/>
            <person name="Onut-Brannstrom I."/>
            <person name="Alfjorden A."/>
            <person name="Peckova H."/>
            <person name="Swords F."/>
            <person name="Hooper C."/>
            <person name="Holzer A.S."/>
            <person name="Bass D."/>
            <person name="Burki F."/>
        </authorList>
    </citation>
    <scope>NUCLEOTIDE SEQUENCE [LARGE SCALE GENOMIC DNA]</scope>
    <source>
        <strain evidence="2">20-A016</strain>
    </source>
</reference>
<dbReference type="Proteomes" id="UP001439008">
    <property type="component" value="Unassembled WGS sequence"/>
</dbReference>
<dbReference type="PANTHER" id="PTHR11373:SF4">
    <property type="entry name" value="DEOXYNUCLEOSIDE TRIPHOSPHATE TRIPHOSPHOHYDROLASE SAMHD1"/>
    <property type="match status" value="1"/>
</dbReference>
<dbReference type="Gene3D" id="1.10.3210.10">
    <property type="entry name" value="Hypothetical protein af1432"/>
    <property type="match status" value="1"/>
</dbReference>
<evidence type="ECO:0000259" key="1">
    <source>
        <dbReference type="SMART" id="SM00471"/>
    </source>
</evidence>
<accession>A0ABV2AKP2</accession>
<dbReference type="Pfam" id="PF01966">
    <property type="entry name" value="HD"/>
    <property type="match status" value="1"/>
</dbReference>
<dbReference type="InterPro" id="IPR006674">
    <property type="entry name" value="HD_domain"/>
</dbReference>
<dbReference type="PANTHER" id="PTHR11373">
    <property type="entry name" value="DEOXYNUCLEOSIDE TRIPHOSPHATE TRIPHOSPHOHYDROLASE"/>
    <property type="match status" value="1"/>
</dbReference>
<dbReference type="SUPFAM" id="SSF109604">
    <property type="entry name" value="HD-domain/PDEase-like"/>
    <property type="match status" value="1"/>
</dbReference>
<gene>
    <name evidence="2" type="ORF">MHBO_001896</name>
</gene>
<protein>
    <recommendedName>
        <fullName evidence="1">HD/PDEase domain-containing protein</fullName>
    </recommendedName>
</protein>
<dbReference type="EMBL" id="JBDODL010000549">
    <property type="protein sequence ID" value="MES1920202.1"/>
    <property type="molecule type" value="Genomic_DNA"/>
</dbReference>
<sequence length="183" mass="21022">MIHFPRIINDSVHGQIELDNHLMQFVDSPYYQRLRGISQLGCVSYVFPGATHSRFSHGIGTAHLSNVYLSHLSQSEPHLSEEKLRKRDKEIVEIAALCHDIGHGPFSHAFDDFICNRIGSKQWNHEERSCQIVEKIIDEKGLDFNGDDVKKIQSIVKPGICNFRLNLNCSETNLFIRRKKFCC</sequence>
<proteinExistence type="predicted"/>
<dbReference type="SMART" id="SM00471">
    <property type="entry name" value="HDc"/>
    <property type="match status" value="1"/>
</dbReference>
<evidence type="ECO:0000313" key="3">
    <source>
        <dbReference type="Proteomes" id="UP001439008"/>
    </source>
</evidence>
<dbReference type="CDD" id="cd00077">
    <property type="entry name" value="HDc"/>
    <property type="match status" value="1"/>
</dbReference>
<dbReference type="InterPro" id="IPR050135">
    <property type="entry name" value="dGTPase-like"/>
</dbReference>
<comment type="caution">
    <text evidence="2">The sequence shown here is derived from an EMBL/GenBank/DDBJ whole genome shotgun (WGS) entry which is preliminary data.</text>
</comment>